<evidence type="ECO:0000256" key="1">
    <source>
        <dbReference type="ARBA" id="ARBA00022612"/>
    </source>
</evidence>
<reference evidence="3" key="1">
    <citation type="submission" date="2016-04" db="EMBL/GenBank/DDBJ databases">
        <authorList>
            <person name="Evans L.H."/>
            <person name="Alamgir A."/>
            <person name="Owens N."/>
            <person name="Weber N.D."/>
            <person name="Virtaneva K."/>
            <person name="Barbian K."/>
            <person name="Babar A."/>
            <person name="Rosenke K."/>
        </authorList>
    </citation>
    <scope>NUCLEOTIDE SEQUENCE</scope>
    <source>
        <strain evidence="3">86</strain>
    </source>
</reference>
<dbReference type="Pfam" id="PF10145">
    <property type="entry name" value="PhageMin_Tail"/>
    <property type="match status" value="1"/>
</dbReference>
<accession>A0A212KMW5</accession>
<feature type="domain" description="Phage tail tape measure protein" evidence="2">
    <location>
        <begin position="156"/>
        <end position="353"/>
    </location>
</feature>
<dbReference type="AlphaFoldDB" id="A0A212KMW5"/>
<dbReference type="NCBIfam" id="TIGR01760">
    <property type="entry name" value="tape_meas_TP901"/>
    <property type="match status" value="1"/>
</dbReference>
<gene>
    <name evidence="3" type="ORF">KL86APRO_40043</name>
</gene>
<proteinExistence type="predicted"/>
<name>A0A212KMW5_9PROT</name>
<keyword evidence="1" id="KW-1188">Viral release from host cell</keyword>
<dbReference type="PANTHER" id="PTHR37813:SF1">
    <property type="entry name" value="FELS-2 PROPHAGE PROTEIN"/>
    <property type="match status" value="1"/>
</dbReference>
<dbReference type="EMBL" id="FLUO01000004">
    <property type="protein sequence ID" value="SBW13021.1"/>
    <property type="molecule type" value="Genomic_DNA"/>
</dbReference>
<dbReference type="InterPro" id="IPR010090">
    <property type="entry name" value="Phage_tape_meas"/>
</dbReference>
<sequence>MSAVAEILIKGRVDPSLSRATEAASTRLSAAGLGAAKATGAATAASTRLARATNEVDRAARAAGRSTAAWERENRRISTGLGRVAQRAREAGSAIRGIGAGGRLGGLGDAATALGTGSALKRGIGASLTTEAAQVRLATAINATDKDAAVKAATASASRMSLAAPIDKTQVLDVNYALNSAGLKSDVALKGAEAVMKVATVTNGAAEQVAEVMATTYNNLGQSMAGADVDKMARIGDMMTKVQLKYQIRDFGQLGEGMAYAASTAASAQIPIEDVLMAIGQLNSAGVTGSRAGTAFTAVMRSMTKASKELGFEVVRDAKGQLDYISTLQGLNDALSQYDDLDQRNQVIQDIFGDEGKAGLIPMLQSLNQAKADRAEIANVNGLTDKEFARFVESHGGRLKVITNAFSLLGESIGNTLLPAIDLIEKPVVALAGGLSELVTEFPRLGQAIGATMAILGASAGLRMLRGGLGVLGRMGGAAAAVPAGGVPVRVMNAALGGGLGGAAGKIGKFGKVGRLLGRAGGGALAALSYAPDVIDGVTSGDSTKIGGGLGGAGGALGGAMAGAAIGSVVPVVGTMVGGILGSIVGGLGGEAFGSWVGGLFKKTAPADAAAKAESKQVTNTTTINNNVTVPAGMDADAIARALAARTSEQRRGALYDDE</sequence>
<evidence type="ECO:0000259" key="2">
    <source>
        <dbReference type="Pfam" id="PF10145"/>
    </source>
</evidence>
<evidence type="ECO:0000313" key="3">
    <source>
        <dbReference type="EMBL" id="SBW13021.1"/>
    </source>
</evidence>
<protein>
    <recommendedName>
        <fullName evidence="2">Phage tail tape measure protein domain-containing protein</fullName>
    </recommendedName>
</protein>
<organism evidence="3">
    <name type="scientific">uncultured Alphaproteobacteria bacterium</name>
    <dbReference type="NCBI Taxonomy" id="91750"/>
    <lineage>
        <taxon>Bacteria</taxon>
        <taxon>Pseudomonadati</taxon>
        <taxon>Pseudomonadota</taxon>
        <taxon>Alphaproteobacteria</taxon>
        <taxon>environmental samples</taxon>
    </lineage>
</organism>
<dbReference type="PANTHER" id="PTHR37813">
    <property type="entry name" value="FELS-2 PROPHAGE PROTEIN"/>
    <property type="match status" value="1"/>
</dbReference>